<dbReference type="RefSeq" id="WP_344451000.1">
    <property type="nucleotide sequence ID" value="NZ_BAAATZ010000012.1"/>
</dbReference>
<protein>
    <submittedName>
        <fullName evidence="1">Uncharacterized protein</fullName>
    </submittedName>
</protein>
<gene>
    <name evidence="1" type="ORF">GCM10010439_30170</name>
</gene>
<evidence type="ECO:0000313" key="2">
    <source>
        <dbReference type="Proteomes" id="UP001501842"/>
    </source>
</evidence>
<organism evidence="1 2">
    <name type="scientific">Actinocorallia aurantiaca</name>
    <dbReference type="NCBI Taxonomy" id="46204"/>
    <lineage>
        <taxon>Bacteria</taxon>
        <taxon>Bacillati</taxon>
        <taxon>Actinomycetota</taxon>
        <taxon>Actinomycetes</taxon>
        <taxon>Streptosporangiales</taxon>
        <taxon>Thermomonosporaceae</taxon>
        <taxon>Actinocorallia</taxon>
    </lineage>
</organism>
<name>A0ABP6GPS0_9ACTN</name>
<reference evidence="2" key="1">
    <citation type="journal article" date="2019" name="Int. J. Syst. Evol. Microbiol.">
        <title>The Global Catalogue of Microorganisms (GCM) 10K type strain sequencing project: providing services to taxonomists for standard genome sequencing and annotation.</title>
        <authorList>
            <consortium name="The Broad Institute Genomics Platform"/>
            <consortium name="The Broad Institute Genome Sequencing Center for Infectious Disease"/>
            <person name="Wu L."/>
            <person name="Ma J."/>
        </authorList>
    </citation>
    <scope>NUCLEOTIDE SEQUENCE [LARGE SCALE GENOMIC DNA]</scope>
    <source>
        <strain evidence="2">JCM 8201</strain>
    </source>
</reference>
<comment type="caution">
    <text evidence="1">The sequence shown here is derived from an EMBL/GenBank/DDBJ whole genome shotgun (WGS) entry which is preliminary data.</text>
</comment>
<dbReference type="Proteomes" id="UP001501842">
    <property type="component" value="Unassembled WGS sequence"/>
</dbReference>
<sequence>MAKRSDWGWSAAKADSYLRGGKGCVSCAEAYASTEVDGDPLCADCA</sequence>
<evidence type="ECO:0000313" key="1">
    <source>
        <dbReference type="EMBL" id="GAA2726723.1"/>
    </source>
</evidence>
<dbReference type="EMBL" id="BAAATZ010000012">
    <property type="protein sequence ID" value="GAA2726723.1"/>
    <property type="molecule type" value="Genomic_DNA"/>
</dbReference>
<accession>A0ABP6GPS0</accession>
<proteinExistence type="predicted"/>
<keyword evidence="2" id="KW-1185">Reference proteome</keyword>